<keyword evidence="3" id="KW-1185">Reference proteome</keyword>
<evidence type="ECO:0000313" key="3">
    <source>
        <dbReference type="Proteomes" id="UP000603352"/>
    </source>
</evidence>
<name>A0ABQ1I8V5_9PROT</name>
<dbReference type="EMBL" id="BMDZ01000001">
    <property type="protein sequence ID" value="GGB23004.1"/>
    <property type="molecule type" value="Genomic_DNA"/>
</dbReference>
<reference evidence="3" key="1">
    <citation type="journal article" date="2019" name="Int. J. Syst. Evol. Microbiol.">
        <title>The Global Catalogue of Microorganisms (GCM) 10K type strain sequencing project: providing services to taxonomists for standard genome sequencing and annotation.</title>
        <authorList>
            <consortium name="The Broad Institute Genomics Platform"/>
            <consortium name="The Broad Institute Genome Sequencing Center for Infectious Disease"/>
            <person name="Wu L."/>
            <person name="Ma J."/>
        </authorList>
    </citation>
    <scope>NUCLEOTIDE SEQUENCE [LARGE SCALE GENOMIC DNA]</scope>
    <source>
        <strain evidence="3">CGMCC 1.10188</strain>
    </source>
</reference>
<dbReference type="Proteomes" id="UP000603352">
    <property type="component" value="Unassembled WGS sequence"/>
</dbReference>
<evidence type="ECO:0000313" key="2">
    <source>
        <dbReference type="EMBL" id="GGB23004.1"/>
    </source>
</evidence>
<evidence type="ECO:0000256" key="1">
    <source>
        <dbReference type="SAM" id="MobiDB-lite"/>
    </source>
</evidence>
<protein>
    <submittedName>
        <fullName evidence="2">Uncharacterized protein</fullName>
    </submittedName>
</protein>
<comment type="caution">
    <text evidence="2">The sequence shown here is derived from an EMBL/GenBank/DDBJ whole genome shotgun (WGS) entry which is preliminary data.</text>
</comment>
<organism evidence="2 3">
    <name type="scientific">Tistrella bauzanensis</name>
    <dbReference type="NCBI Taxonomy" id="657419"/>
    <lineage>
        <taxon>Bacteria</taxon>
        <taxon>Pseudomonadati</taxon>
        <taxon>Pseudomonadota</taxon>
        <taxon>Alphaproteobacteria</taxon>
        <taxon>Geminicoccales</taxon>
        <taxon>Geminicoccaceae</taxon>
        <taxon>Tistrella</taxon>
    </lineage>
</organism>
<feature type="region of interest" description="Disordered" evidence="1">
    <location>
        <begin position="1"/>
        <end position="37"/>
    </location>
</feature>
<sequence>MTELMTDPDMPTSPALHVDIRHGDLPAPPSAAPRDQGPLIRIEDDLSIRIASPIGGACHLDAAGRRVTLNLAGATDVAAARQILLADMLPGQLCHRRGLLPFSASAVDIGGRAVLVTGVSGRR</sequence>
<gene>
    <name evidence="2" type="ORF">GCM10011505_00270</name>
</gene>
<accession>A0ABQ1I8V5</accession>
<proteinExistence type="predicted"/>